<dbReference type="GO" id="GO:0008270">
    <property type="term" value="F:zinc ion binding"/>
    <property type="evidence" value="ECO:0007669"/>
    <property type="project" value="InterPro"/>
</dbReference>
<keyword evidence="3" id="KW-0805">Transcription regulation</keyword>
<proteinExistence type="predicted"/>
<keyword evidence="1" id="KW-0479">Metal-binding</keyword>
<keyword evidence="5" id="KW-0539">Nucleus</keyword>
<dbReference type="CDD" id="cd12148">
    <property type="entry name" value="fungal_TF_MHR"/>
    <property type="match status" value="1"/>
</dbReference>
<dbReference type="STRING" id="569365.A0A0D2BZT6"/>
<evidence type="ECO:0000313" key="8">
    <source>
        <dbReference type="Proteomes" id="UP000054466"/>
    </source>
</evidence>
<reference evidence="7 8" key="1">
    <citation type="submission" date="2015-01" db="EMBL/GenBank/DDBJ databases">
        <title>The Genome Sequence of Cladophialophora immunda CBS83496.</title>
        <authorList>
            <consortium name="The Broad Institute Genomics Platform"/>
            <person name="Cuomo C."/>
            <person name="de Hoog S."/>
            <person name="Gorbushina A."/>
            <person name="Stielow B."/>
            <person name="Teixiera M."/>
            <person name="Abouelleil A."/>
            <person name="Chapman S.B."/>
            <person name="Priest M."/>
            <person name="Young S.K."/>
            <person name="Wortman J."/>
            <person name="Nusbaum C."/>
            <person name="Birren B."/>
        </authorList>
    </citation>
    <scope>NUCLEOTIDE SEQUENCE [LARGE SCALE GENOMIC DNA]</scope>
    <source>
        <strain evidence="7 8">CBS 83496</strain>
    </source>
</reference>
<dbReference type="HOGENOM" id="CLU_009184_1_0_1"/>
<dbReference type="Pfam" id="PF04082">
    <property type="entry name" value="Fungal_trans"/>
    <property type="match status" value="1"/>
</dbReference>
<feature type="domain" description="Xylanolytic transcriptional activator regulatory" evidence="6">
    <location>
        <begin position="149"/>
        <end position="340"/>
    </location>
</feature>
<evidence type="ECO:0000256" key="3">
    <source>
        <dbReference type="ARBA" id="ARBA00023015"/>
    </source>
</evidence>
<dbReference type="OrthoDB" id="1405595at2759"/>
<accession>A0A0D2BZT6</accession>
<keyword evidence="4" id="KW-0804">Transcription</keyword>
<dbReference type="RefSeq" id="XP_016244041.1">
    <property type="nucleotide sequence ID" value="XM_016399479.1"/>
</dbReference>
<dbReference type="GO" id="GO:0003677">
    <property type="term" value="F:DNA binding"/>
    <property type="evidence" value="ECO:0007669"/>
    <property type="project" value="InterPro"/>
</dbReference>
<keyword evidence="2" id="KW-0862">Zinc</keyword>
<dbReference type="PANTHER" id="PTHR47660:SF2">
    <property type="entry name" value="TRANSCRIPTION FACTOR WITH C2H2 AND ZN(2)-CYS(6) DNA BINDING DOMAIN (EUROFUNG)"/>
    <property type="match status" value="1"/>
</dbReference>
<evidence type="ECO:0000256" key="1">
    <source>
        <dbReference type="ARBA" id="ARBA00022723"/>
    </source>
</evidence>
<dbReference type="AlphaFoldDB" id="A0A0D2BZT6"/>
<sequence length="627" mass="71302">MYDGNEYDLNLDWIFSTEVDQVFSNASDQPPFYFSGQLSQQLPDNGRIQERQLIHDSTSLGLPVPIAQESYSHDDPMAGHAAPLPALHLPPLSTTAGNEEYPSFFMTKSVGSSTRELMTNWLRLPLEKKMWDIVSLAAFPTKEELDLCIDLFFAHWDRHCPVVHRPTFDPVLEPVVTLAMVTLGACYTNFGGALAFANALSELVRRLLVFMAEQDPRFVRTEYYITAQLLQACHGFACSNRHLFELAESSRATLVNHGRRMGLFSPRKSTCPYNASLEERWSAWIVDERFRRLGWGIYGFDASSSYLFNAKPHISLFEADEMDLQMSTSHWEAPSAYAWAALHPWTLTPKNIPFHLLLDSFFQNPSKAHASLNEDHHRLPVILTIMRTLWTVRELEGNPVRDFFQGKQSHAENRTLLLHILNQFLVSPRSPTALLTSRSLIDVVHRLQTVHMAHILGAGAFTNWLYPVLRGGPEFGVAEERMKQWADEDPSRVRDQALRCGQVLGLTREFPFNYPQEAFNVYHAGTLLWCLCGILRKQSTTPGFVGLRIYRLDFLGEKDSPELVNIRNWIRNGQPCKLSVHGVPDLLSEDGRSHLLHQVAEILRAMRVWGIAHNFLRAVLKLAGKES</sequence>
<dbReference type="InterPro" id="IPR007219">
    <property type="entry name" value="XnlR_reg_dom"/>
</dbReference>
<evidence type="ECO:0000256" key="5">
    <source>
        <dbReference type="ARBA" id="ARBA00023242"/>
    </source>
</evidence>
<name>A0A0D2BZT6_9EURO</name>
<gene>
    <name evidence="7" type="ORF">PV07_11995</name>
</gene>
<protein>
    <recommendedName>
        <fullName evidence="6">Xylanolytic transcriptional activator regulatory domain-containing protein</fullName>
    </recommendedName>
</protein>
<dbReference type="GeneID" id="27351189"/>
<dbReference type="VEuPathDB" id="FungiDB:PV07_11995"/>
<keyword evidence="8" id="KW-1185">Reference proteome</keyword>
<dbReference type="GO" id="GO:0006351">
    <property type="term" value="P:DNA-templated transcription"/>
    <property type="evidence" value="ECO:0007669"/>
    <property type="project" value="InterPro"/>
</dbReference>
<dbReference type="PANTHER" id="PTHR47660">
    <property type="entry name" value="TRANSCRIPTION FACTOR WITH C2H2 AND ZN(2)-CYS(6) DNA BINDING DOMAIN (EUROFUNG)-RELATED-RELATED"/>
    <property type="match status" value="1"/>
</dbReference>
<organism evidence="7 8">
    <name type="scientific">Cladophialophora immunda</name>
    <dbReference type="NCBI Taxonomy" id="569365"/>
    <lineage>
        <taxon>Eukaryota</taxon>
        <taxon>Fungi</taxon>
        <taxon>Dikarya</taxon>
        <taxon>Ascomycota</taxon>
        <taxon>Pezizomycotina</taxon>
        <taxon>Eurotiomycetes</taxon>
        <taxon>Chaetothyriomycetidae</taxon>
        <taxon>Chaetothyriales</taxon>
        <taxon>Herpotrichiellaceae</taxon>
        <taxon>Cladophialophora</taxon>
    </lineage>
</organism>
<evidence type="ECO:0000256" key="2">
    <source>
        <dbReference type="ARBA" id="ARBA00022833"/>
    </source>
</evidence>
<evidence type="ECO:0000259" key="6">
    <source>
        <dbReference type="Pfam" id="PF04082"/>
    </source>
</evidence>
<evidence type="ECO:0000256" key="4">
    <source>
        <dbReference type="ARBA" id="ARBA00023163"/>
    </source>
</evidence>
<evidence type="ECO:0000313" key="7">
    <source>
        <dbReference type="EMBL" id="KIW23825.1"/>
    </source>
</evidence>
<dbReference type="EMBL" id="KN847046">
    <property type="protein sequence ID" value="KIW23825.1"/>
    <property type="molecule type" value="Genomic_DNA"/>
</dbReference>
<dbReference type="Proteomes" id="UP000054466">
    <property type="component" value="Unassembled WGS sequence"/>
</dbReference>